<dbReference type="SUPFAM" id="SSF53335">
    <property type="entry name" value="S-adenosyl-L-methionine-dependent methyltransferases"/>
    <property type="match status" value="1"/>
</dbReference>
<dbReference type="PANTHER" id="PTHR43460">
    <property type="entry name" value="METHYLTRANSFERASE"/>
    <property type="match status" value="1"/>
</dbReference>
<dbReference type="Proteomes" id="UP000013781">
    <property type="component" value="Unassembled WGS sequence"/>
</dbReference>
<proteinExistence type="predicted"/>
<dbReference type="EMBL" id="AJAS01000015">
    <property type="protein sequence ID" value="EOH99194.1"/>
    <property type="molecule type" value="Genomic_DNA"/>
</dbReference>
<comment type="caution">
    <text evidence="2">The sequence shown here is derived from an EMBL/GenBank/DDBJ whole genome shotgun (WGS) entry which is preliminary data.</text>
</comment>
<dbReference type="InterPro" id="IPR029063">
    <property type="entry name" value="SAM-dependent_MTases_sf"/>
</dbReference>
<dbReference type="Gene3D" id="3.40.50.150">
    <property type="entry name" value="Vaccinia Virus protein VP39"/>
    <property type="match status" value="1"/>
</dbReference>
<name>R2TGA9_9ENTE</name>
<dbReference type="InterPro" id="IPR013216">
    <property type="entry name" value="Methyltransf_11"/>
</dbReference>
<dbReference type="eggNOG" id="COG2226">
    <property type="taxonomic scope" value="Bacteria"/>
</dbReference>
<dbReference type="RefSeq" id="WP_010765341.1">
    <property type="nucleotide sequence ID" value="NZ_ASWB01000002.1"/>
</dbReference>
<dbReference type="HOGENOM" id="CLU_091968_1_0_9"/>
<dbReference type="EMBL" id="ASWB01000002">
    <property type="protein sequence ID" value="EOT72123.1"/>
    <property type="molecule type" value="Genomic_DNA"/>
</dbReference>
<accession>R2TGA9</accession>
<dbReference type="OrthoDB" id="9795864at2"/>
<sequence length="251" mass="29585">MKKNELKKYWCSIEQMDFSGWDFSYMRNRWEIENLPWDYSTLVRHYLTNEMDLLDMGTGGGELLRTFHHPYNKTFVTEGWPKNYQLLKESLEPLGVTVAFVDETDQLSYPDDSFDLVLNSHESYDPKEVRRVLKPGGIFITQQVGDQNGQILSKKLMTAVQSNQEWSLDTAKKGLLKEHFTSLYANEYFPYQHFCDMEGLIYYATQIPWEYLDFSVDTHFASLVELQKELLSKGFVYNQQHRFILVGKLKH</sequence>
<dbReference type="Proteomes" id="UP000014157">
    <property type="component" value="Unassembled WGS sequence"/>
</dbReference>
<gene>
    <name evidence="3" type="ORF">I586_01931</name>
    <name evidence="2" type="ORF">UAY_01971</name>
</gene>
<reference evidence="3 5" key="2">
    <citation type="submission" date="2013-03" db="EMBL/GenBank/DDBJ databases">
        <title>The Genome Sequence of Enterococcus moraviensis BAA-383 (PacBio/Illumina hybrid assembly).</title>
        <authorList>
            <consortium name="The Broad Institute Genomics Platform"/>
            <consortium name="The Broad Institute Genome Sequencing Center for Infectious Disease"/>
            <person name="Earl A."/>
            <person name="Russ C."/>
            <person name="Gilmore M."/>
            <person name="Surin D."/>
            <person name="Walker B."/>
            <person name="Young S."/>
            <person name="Zeng Q."/>
            <person name="Gargeya S."/>
            <person name="Fitzgerald M."/>
            <person name="Haas B."/>
            <person name="Abouelleil A."/>
            <person name="Allen A.W."/>
            <person name="Alvarado L."/>
            <person name="Arachchi H.M."/>
            <person name="Berlin A.M."/>
            <person name="Chapman S.B."/>
            <person name="Gainer-Dewar J."/>
            <person name="Goldberg J."/>
            <person name="Griggs A."/>
            <person name="Gujja S."/>
            <person name="Hansen M."/>
            <person name="Howarth C."/>
            <person name="Imamovic A."/>
            <person name="Ireland A."/>
            <person name="Larimer J."/>
            <person name="McCowan C."/>
            <person name="Murphy C."/>
            <person name="Pearson M."/>
            <person name="Poon T.W."/>
            <person name="Priest M."/>
            <person name="Roberts A."/>
            <person name="Saif S."/>
            <person name="Shea T."/>
            <person name="Sisk P."/>
            <person name="Sykes S."/>
            <person name="Wortman J."/>
            <person name="Nusbaum C."/>
            <person name="Birren B."/>
        </authorList>
    </citation>
    <scope>NUCLEOTIDE SEQUENCE [LARGE SCALE GENOMIC DNA]</scope>
    <source>
        <strain evidence="3 5">ATCC BAA-383</strain>
    </source>
</reference>
<dbReference type="PANTHER" id="PTHR43460:SF1">
    <property type="entry name" value="METHYLTRANSFERASE TYPE 11 DOMAIN-CONTAINING PROTEIN"/>
    <property type="match status" value="1"/>
</dbReference>
<evidence type="ECO:0000313" key="3">
    <source>
        <dbReference type="EMBL" id="EOT72123.1"/>
    </source>
</evidence>
<dbReference type="GO" id="GO:0008757">
    <property type="term" value="F:S-adenosylmethionine-dependent methyltransferase activity"/>
    <property type="evidence" value="ECO:0007669"/>
    <property type="project" value="InterPro"/>
</dbReference>
<evidence type="ECO:0000313" key="5">
    <source>
        <dbReference type="Proteomes" id="UP000014157"/>
    </source>
</evidence>
<organism evidence="2 4">
    <name type="scientific">Enterococcus moraviensis ATCC BAA-383</name>
    <dbReference type="NCBI Taxonomy" id="1158609"/>
    <lineage>
        <taxon>Bacteria</taxon>
        <taxon>Bacillati</taxon>
        <taxon>Bacillota</taxon>
        <taxon>Bacilli</taxon>
        <taxon>Lactobacillales</taxon>
        <taxon>Enterococcaceae</taxon>
        <taxon>Enterococcus</taxon>
    </lineage>
</organism>
<feature type="domain" description="Methyltransferase type 11" evidence="1">
    <location>
        <begin position="54"/>
        <end position="140"/>
    </location>
</feature>
<dbReference type="STRING" id="155617.RV09_GL002661"/>
<dbReference type="Pfam" id="PF08241">
    <property type="entry name" value="Methyltransf_11"/>
    <property type="match status" value="1"/>
</dbReference>
<evidence type="ECO:0000259" key="1">
    <source>
        <dbReference type="Pfam" id="PF08241"/>
    </source>
</evidence>
<protein>
    <recommendedName>
        <fullName evidence="1">Methyltransferase type 11 domain-containing protein</fullName>
    </recommendedName>
</protein>
<reference evidence="2 4" key="1">
    <citation type="submission" date="2013-02" db="EMBL/GenBank/DDBJ databases">
        <title>The Genome Sequence of Enterococcus moraviensis BAA-383.</title>
        <authorList>
            <consortium name="The Broad Institute Genome Sequencing Platform"/>
            <consortium name="The Broad Institute Genome Sequencing Center for Infectious Disease"/>
            <person name="Earl A.M."/>
            <person name="Gilmore M.S."/>
            <person name="Lebreton F."/>
            <person name="Walker B."/>
            <person name="Young S.K."/>
            <person name="Zeng Q."/>
            <person name="Gargeya S."/>
            <person name="Fitzgerald M."/>
            <person name="Haas B."/>
            <person name="Abouelleil A."/>
            <person name="Alvarado L."/>
            <person name="Arachchi H.M."/>
            <person name="Berlin A.M."/>
            <person name="Chapman S.B."/>
            <person name="Dewar J."/>
            <person name="Goldberg J."/>
            <person name="Griggs A."/>
            <person name="Gujja S."/>
            <person name="Hansen M."/>
            <person name="Howarth C."/>
            <person name="Imamovic A."/>
            <person name="Larimer J."/>
            <person name="McCowan C."/>
            <person name="Murphy C."/>
            <person name="Neiman D."/>
            <person name="Pearson M."/>
            <person name="Priest M."/>
            <person name="Roberts A."/>
            <person name="Saif S."/>
            <person name="Shea T."/>
            <person name="Sisk P."/>
            <person name="Sykes S."/>
            <person name="Wortman J."/>
            <person name="Nusbaum C."/>
            <person name="Birren B."/>
        </authorList>
    </citation>
    <scope>NUCLEOTIDE SEQUENCE [LARGE SCALE GENOMIC DNA]</scope>
    <source>
        <strain evidence="2 4">ATCC BAA-383</strain>
    </source>
</reference>
<keyword evidence="5" id="KW-1185">Reference proteome</keyword>
<dbReference type="InterPro" id="IPR052939">
    <property type="entry name" value="23S_rRNA_MeTrnsfrase_RlmA"/>
</dbReference>
<dbReference type="AlphaFoldDB" id="R2TGA9"/>
<evidence type="ECO:0000313" key="4">
    <source>
        <dbReference type="Proteomes" id="UP000013781"/>
    </source>
</evidence>
<dbReference type="CDD" id="cd02440">
    <property type="entry name" value="AdoMet_MTases"/>
    <property type="match status" value="1"/>
</dbReference>
<dbReference type="PATRIC" id="fig|1158609.3.peg.1920"/>
<evidence type="ECO:0000313" key="2">
    <source>
        <dbReference type="EMBL" id="EOH99194.1"/>
    </source>
</evidence>